<evidence type="ECO:0000256" key="2">
    <source>
        <dbReference type="ARBA" id="ARBA00004613"/>
    </source>
</evidence>
<dbReference type="GO" id="GO:0005886">
    <property type="term" value="C:plasma membrane"/>
    <property type="evidence" value="ECO:0007669"/>
    <property type="project" value="UniProtKB-SubCell"/>
</dbReference>
<evidence type="ECO:0000256" key="5">
    <source>
        <dbReference type="ARBA" id="ARBA00022525"/>
    </source>
</evidence>
<keyword evidence="14" id="KW-1133">Transmembrane helix</keyword>
<evidence type="ECO:0000256" key="7">
    <source>
        <dbReference type="ARBA" id="ARBA00022723"/>
    </source>
</evidence>
<keyword evidence="13" id="KW-0449">Lipoprotein</keyword>
<comment type="subcellular location">
    <subcellularLocation>
        <location evidence="1">Cell membrane</location>
        <topology evidence="1">Lipid-anchor</topology>
        <topology evidence="1">GPI-anchor</topology>
    </subcellularLocation>
    <subcellularLocation>
        <location evidence="2">Secreted</location>
    </subcellularLocation>
</comment>
<dbReference type="PANTHER" id="PTHR37928:SF2">
    <property type="entry name" value="GPI ANCHORED CFEM DOMAIN PROTEIN (AFU_ORTHOLOGUE AFUA_6G10580)"/>
    <property type="match status" value="1"/>
</dbReference>
<keyword evidence="4" id="KW-1003">Cell membrane</keyword>
<comment type="caution">
    <text evidence="17">The sequence shown here is derived from an EMBL/GenBank/DDBJ whole genome shotgun (WGS) entry which is preliminary data.</text>
</comment>
<evidence type="ECO:0000256" key="6">
    <source>
        <dbReference type="ARBA" id="ARBA00022617"/>
    </source>
</evidence>
<keyword evidence="8 15" id="KW-0732">Signal</keyword>
<evidence type="ECO:0000256" key="14">
    <source>
        <dbReference type="SAM" id="Phobius"/>
    </source>
</evidence>
<evidence type="ECO:0000259" key="16">
    <source>
        <dbReference type="PROSITE" id="PS52012"/>
    </source>
</evidence>
<dbReference type="PANTHER" id="PTHR37928">
    <property type="entry name" value="CFEM DOMAIN PROTEIN (AFU_ORTHOLOGUE AFUA_6G14090)"/>
    <property type="match status" value="1"/>
</dbReference>
<feature type="signal peptide" evidence="15">
    <location>
        <begin position="1"/>
        <end position="25"/>
    </location>
</feature>
<dbReference type="OrthoDB" id="2505767at2759"/>
<evidence type="ECO:0000256" key="8">
    <source>
        <dbReference type="ARBA" id="ARBA00022729"/>
    </source>
</evidence>
<proteinExistence type="inferred from homology"/>
<sequence length="164" mass="16768">MLSAIRLNVCLAIFASLWLIAASEAIDLSKRQSLSDIPTCAQLCLATAFTAINHACTQTDLACLCKNPTFKSSSTSCYSTSCSTADNATAQAWGIKACASAGVNIMDTANTSNNSSSNSGSNTASVNSTNASTHANSAAAIDAHMSITSLLIGGFIVLLSFTLA</sequence>
<dbReference type="InterPro" id="IPR008427">
    <property type="entry name" value="Extracellular_membr_CFEM_dom"/>
</dbReference>
<dbReference type="EMBL" id="AVOT02064663">
    <property type="protein sequence ID" value="MBW0556998.1"/>
    <property type="molecule type" value="Genomic_DNA"/>
</dbReference>
<keyword evidence="12" id="KW-0325">Glycoprotein</keyword>
<evidence type="ECO:0000313" key="18">
    <source>
        <dbReference type="Proteomes" id="UP000765509"/>
    </source>
</evidence>
<name>A0A9Q3PCG1_9BASI</name>
<keyword evidence="7" id="KW-0479">Metal-binding</keyword>
<dbReference type="SMART" id="SM00747">
    <property type="entry name" value="CFEM"/>
    <property type="match status" value="1"/>
</dbReference>
<evidence type="ECO:0000256" key="4">
    <source>
        <dbReference type="ARBA" id="ARBA00022475"/>
    </source>
</evidence>
<evidence type="ECO:0000256" key="9">
    <source>
        <dbReference type="ARBA" id="ARBA00023004"/>
    </source>
</evidence>
<organism evidence="17 18">
    <name type="scientific">Austropuccinia psidii MF-1</name>
    <dbReference type="NCBI Taxonomy" id="1389203"/>
    <lineage>
        <taxon>Eukaryota</taxon>
        <taxon>Fungi</taxon>
        <taxon>Dikarya</taxon>
        <taxon>Basidiomycota</taxon>
        <taxon>Pucciniomycotina</taxon>
        <taxon>Pucciniomycetes</taxon>
        <taxon>Pucciniales</taxon>
        <taxon>Sphaerophragmiaceae</taxon>
        <taxon>Austropuccinia</taxon>
    </lineage>
</organism>
<evidence type="ECO:0000256" key="3">
    <source>
        <dbReference type="ARBA" id="ARBA00010031"/>
    </source>
</evidence>
<evidence type="ECO:0000256" key="13">
    <source>
        <dbReference type="ARBA" id="ARBA00023288"/>
    </source>
</evidence>
<protein>
    <recommendedName>
        <fullName evidence="16">CFEM domain-containing protein</fullName>
    </recommendedName>
</protein>
<keyword evidence="11" id="KW-1015">Disulfide bond</keyword>
<evidence type="ECO:0000256" key="12">
    <source>
        <dbReference type="ARBA" id="ARBA00023180"/>
    </source>
</evidence>
<keyword evidence="5" id="KW-0964">Secreted</keyword>
<dbReference type="GO" id="GO:0005576">
    <property type="term" value="C:extracellular region"/>
    <property type="evidence" value="ECO:0007669"/>
    <property type="project" value="UniProtKB-SubCell"/>
</dbReference>
<gene>
    <name evidence="17" type="ORF">O181_096713</name>
</gene>
<reference evidence="17" key="1">
    <citation type="submission" date="2021-03" db="EMBL/GenBank/DDBJ databases">
        <title>Draft genome sequence of rust myrtle Austropuccinia psidii MF-1, a brazilian biotype.</title>
        <authorList>
            <person name="Quecine M.C."/>
            <person name="Pachon D.M.R."/>
            <person name="Bonatelli M.L."/>
            <person name="Correr F.H."/>
            <person name="Franceschini L.M."/>
            <person name="Leite T.F."/>
            <person name="Margarido G.R.A."/>
            <person name="Almeida C.A."/>
            <person name="Ferrarezi J.A."/>
            <person name="Labate C.A."/>
        </authorList>
    </citation>
    <scope>NUCLEOTIDE SEQUENCE</scope>
    <source>
        <strain evidence="17">MF-1</strain>
    </source>
</reference>
<evidence type="ECO:0000256" key="1">
    <source>
        <dbReference type="ARBA" id="ARBA00004609"/>
    </source>
</evidence>
<accession>A0A9Q3PCG1</accession>
<keyword evidence="10 14" id="KW-0472">Membrane</keyword>
<dbReference type="InterPro" id="IPR051735">
    <property type="entry name" value="CFEM_domain"/>
</dbReference>
<evidence type="ECO:0000256" key="10">
    <source>
        <dbReference type="ARBA" id="ARBA00023136"/>
    </source>
</evidence>
<feature type="transmembrane region" description="Helical" evidence="14">
    <location>
        <begin position="143"/>
        <end position="163"/>
    </location>
</feature>
<keyword evidence="18" id="KW-1185">Reference proteome</keyword>
<feature type="domain" description="CFEM" evidence="16">
    <location>
        <begin position="12"/>
        <end position="125"/>
    </location>
</feature>
<dbReference type="Proteomes" id="UP000765509">
    <property type="component" value="Unassembled WGS sequence"/>
</dbReference>
<evidence type="ECO:0000256" key="15">
    <source>
        <dbReference type="SAM" id="SignalP"/>
    </source>
</evidence>
<comment type="similarity">
    <text evidence="3">Belongs to the RBT5 family.</text>
</comment>
<evidence type="ECO:0000313" key="17">
    <source>
        <dbReference type="EMBL" id="MBW0556998.1"/>
    </source>
</evidence>
<dbReference type="PROSITE" id="PS52012">
    <property type="entry name" value="CFEM"/>
    <property type="match status" value="1"/>
</dbReference>
<keyword evidence="6" id="KW-0349">Heme</keyword>
<dbReference type="AlphaFoldDB" id="A0A9Q3PCG1"/>
<dbReference type="GO" id="GO:0046872">
    <property type="term" value="F:metal ion binding"/>
    <property type="evidence" value="ECO:0007669"/>
    <property type="project" value="UniProtKB-KW"/>
</dbReference>
<evidence type="ECO:0000256" key="11">
    <source>
        <dbReference type="ARBA" id="ARBA00023157"/>
    </source>
</evidence>
<keyword evidence="14" id="KW-0812">Transmembrane</keyword>
<feature type="chain" id="PRO_5040388125" description="CFEM domain-containing protein" evidence="15">
    <location>
        <begin position="26"/>
        <end position="164"/>
    </location>
</feature>
<dbReference type="Pfam" id="PF05730">
    <property type="entry name" value="CFEM"/>
    <property type="match status" value="1"/>
</dbReference>
<keyword evidence="9" id="KW-0408">Iron</keyword>